<reference evidence="1 2" key="1">
    <citation type="submission" date="2018-02" db="EMBL/GenBank/DDBJ databases">
        <title>Draft genome of wild Prunus yedoensis var. nudiflora.</title>
        <authorList>
            <person name="Baek S."/>
            <person name="Kim J.-H."/>
            <person name="Choi K."/>
            <person name="Kim G.-B."/>
            <person name="Cho A."/>
            <person name="Jang H."/>
            <person name="Shin C.-H."/>
            <person name="Yu H.-J."/>
            <person name="Mun J.-H."/>
        </authorList>
    </citation>
    <scope>NUCLEOTIDE SEQUENCE [LARGE SCALE GENOMIC DNA]</scope>
    <source>
        <strain evidence="2">cv. Jeju island</strain>
        <tissue evidence="1">Leaf</tissue>
    </source>
</reference>
<proteinExistence type="predicted"/>
<name>A0A314ZSP3_PRUYE</name>
<keyword evidence="2" id="KW-1185">Reference proteome</keyword>
<dbReference type="AlphaFoldDB" id="A0A314ZSP3"/>
<sequence>MQHVYSLRVFNGLNLLHYQNVTMWPGAYGAANRNGAVNWYNLLPRNKLTIGKASPIQKAMAIPFESLLSACKQNLSTLKNMLKEKLLQEIEERKLQTLITP</sequence>
<comment type="caution">
    <text evidence="1">The sequence shown here is derived from an EMBL/GenBank/DDBJ whole genome shotgun (WGS) entry which is preliminary data.</text>
</comment>
<accession>A0A314ZSP3</accession>
<dbReference type="EMBL" id="PJQY01000051">
    <property type="protein sequence ID" value="PQQ19931.1"/>
    <property type="molecule type" value="Genomic_DNA"/>
</dbReference>
<evidence type="ECO:0000313" key="2">
    <source>
        <dbReference type="Proteomes" id="UP000250321"/>
    </source>
</evidence>
<gene>
    <name evidence="1" type="ORF">Pyn_18811</name>
</gene>
<protein>
    <submittedName>
        <fullName evidence="1">Uncharacterized protein</fullName>
    </submittedName>
</protein>
<dbReference type="Proteomes" id="UP000250321">
    <property type="component" value="Unassembled WGS sequence"/>
</dbReference>
<evidence type="ECO:0000313" key="1">
    <source>
        <dbReference type="EMBL" id="PQQ19931.1"/>
    </source>
</evidence>
<organism evidence="1 2">
    <name type="scientific">Prunus yedoensis var. nudiflora</name>
    <dbReference type="NCBI Taxonomy" id="2094558"/>
    <lineage>
        <taxon>Eukaryota</taxon>
        <taxon>Viridiplantae</taxon>
        <taxon>Streptophyta</taxon>
        <taxon>Embryophyta</taxon>
        <taxon>Tracheophyta</taxon>
        <taxon>Spermatophyta</taxon>
        <taxon>Magnoliopsida</taxon>
        <taxon>eudicotyledons</taxon>
        <taxon>Gunneridae</taxon>
        <taxon>Pentapetalae</taxon>
        <taxon>rosids</taxon>
        <taxon>fabids</taxon>
        <taxon>Rosales</taxon>
        <taxon>Rosaceae</taxon>
        <taxon>Amygdaloideae</taxon>
        <taxon>Amygdaleae</taxon>
        <taxon>Prunus</taxon>
    </lineage>
</organism>